<evidence type="ECO:0000256" key="7">
    <source>
        <dbReference type="ARBA" id="ARBA00049158"/>
    </source>
</evidence>
<keyword evidence="11" id="KW-1185">Reference proteome</keyword>
<evidence type="ECO:0000256" key="5">
    <source>
        <dbReference type="ARBA" id="ARBA00022801"/>
    </source>
</evidence>
<comment type="similarity">
    <text evidence="2 8">Belongs to the PHP hydrolase family. HisK subfamily.</text>
</comment>
<keyword evidence="4 8" id="KW-0028">Amino-acid biosynthesis</keyword>
<dbReference type="InterPro" id="IPR010140">
    <property type="entry name" value="Histidinol_P_phosphatase_HisJ"/>
</dbReference>
<dbReference type="RefSeq" id="WP_379787001.1">
    <property type="nucleotide sequence ID" value="NZ_JBHSHL010000003.1"/>
</dbReference>
<comment type="pathway">
    <text evidence="1 8">Amino-acid biosynthesis; L-histidine biosynthesis; L-histidine from 5-phospho-alpha-D-ribose 1-diphosphate: step 8/9.</text>
</comment>
<dbReference type="InterPro" id="IPR003141">
    <property type="entry name" value="Pol/His_phosphatase_N"/>
</dbReference>
<dbReference type="InterPro" id="IPR016195">
    <property type="entry name" value="Pol/histidinol_Pase-like"/>
</dbReference>
<feature type="domain" description="Polymerase/histidinol phosphatase N-terminal" evidence="9">
    <location>
        <begin position="3"/>
        <end position="91"/>
    </location>
</feature>
<dbReference type="EC" id="3.1.3.15" evidence="3 8"/>
<dbReference type="NCBIfam" id="TIGR01856">
    <property type="entry name" value="hisJ_fam"/>
    <property type="match status" value="1"/>
</dbReference>
<dbReference type="Gene3D" id="3.20.20.140">
    <property type="entry name" value="Metal-dependent hydrolases"/>
    <property type="match status" value="1"/>
</dbReference>
<dbReference type="SUPFAM" id="SSF89550">
    <property type="entry name" value="PHP domain-like"/>
    <property type="match status" value="1"/>
</dbReference>
<dbReference type="SMART" id="SM00481">
    <property type="entry name" value="POLIIIAc"/>
    <property type="match status" value="1"/>
</dbReference>
<organism evidence="10 11">
    <name type="scientific">Filifactor villosus</name>
    <dbReference type="NCBI Taxonomy" id="29374"/>
    <lineage>
        <taxon>Bacteria</taxon>
        <taxon>Bacillati</taxon>
        <taxon>Bacillota</taxon>
        <taxon>Clostridia</taxon>
        <taxon>Peptostreptococcales</taxon>
        <taxon>Filifactoraceae</taxon>
        <taxon>Filifactor</taxon>
    </lineage>
</organism>
<dbReference type="PANTHER" id="PTHR21039">
    <property type="entry name" value="HISTIDINOL PHOSPHATASE-RELATED"/>
    <property type="match status" value="1"/>
</dbReference>
<proteinExistence type="inferred from homology"/>
<evidence type="ECO:0000313" key="11">
    <source>
        <dbReference type="Proteomes" id="UP001595916"/>
    </source>
</evidence>
<dbReference type="InterPro" id="IPR004013">
    <property type="entry name" value="PHP_dom"/>
</dbReference>
<dbReference type="Pfam" id="PF02811">
    <property type="entry name" value="PHP"/>
    <property type="match status" value="1"/>
</dbReference>
<keyword evidence="5 8" id="KW-0378">Hydrolase</keyword>
<dbReference type="Proteomes" id="UP001595916">
    <property type="component" value="Unassembled WGS sequence"/>
</dbReference>
<reference evidence="11" key="1">
    <citation type="journal article" date="2019" name="Int. J. Syst. Evol. Microbiol.">
        <title>The Global Catalogue of Microorganisms (GCM) 10K type strain sequencing project: providing services to taxonomists for standard genome sequencing and annotation.</title>
        <authorList>
            <consortium name="The Broad Institute Genomics Platform"/>
            <consortium name="The Broad Institute Genome Sequencing Center for Infectious Disease"/>
            <person name="Wu L."/>
            <person name="Ma J."/>
        </authorList>
    </citation>
    <scope>NUCLEOTIDE SEQUENCE [LARGE SCALE GENOMIC DNA]</scope>
    <source>
        <strain evidence="11">CCUG 46385</strain>
    </source>
</reference>
<dbReference type="PANTHER" id="PTHR21039:SF0">
    <property type="entry name" value="HISTIDINOL-PHOSPHATASE"/>
    <property type="match status" value="1"/>
</dbReference>
<comment type="catalytic activity">
    <reaction evidence="7 8">
        <text>L-histidinol phosphate + H2O = L-histidinol + phosphate</text>
        <dbReference type="Rhea" id="RHEA:14465"/>
        <dbReference type="ChEBI" id="CHEBI:15377"/>
        <dbReference type="ChEBI" id="CHEBI:43474"/>
        <dbReference type="ChEBI" id="CHEBI:57699"/>
        <dbReference type="ChEBI" id="CHEBI:57980"/>
        <dbReference type="EC" id="3.1.3.15"/>
    </reaction>
</comment>
<evidence type="ECO:0000256" key="2">
    <source>
        <dbReference type="ARBA" id="ARBA00009152"/>
    </source>
</evidence>
<name>A0ABV9QI84_9FIRM</name>
<evidence type="ECO:0000256" key="3">
    <source>
        <dbReference type="ARBA" id="ARBA00013085"/>
    </source>
</evidence>
<evidence type="ECO:0000313" key="10">
    <source>
        <dbReference type="EMBL" id="MFC4803558.1"/>
    </source>
</evidence>
<evidence type="ECO:0000259" key="9">
    <source>
        <dbReference type="SMART" id="SM00481"/>
    </source>
</evidence>
<evidence type="ECO:0000256" key="4">
    <source>
        <dbReference type="ARBA" id="ARBA00022605"/>
    </source>
</evidence>
<protein>
    <recommendedName>
        <fullName evidence="3 8">Histidinol-phosphatase</fullName>
        <shortName evidence="8">HolPase</shortName>
        <ecNumber evidence="3 8">3.1.3.15</ecNumber>
    </recommendedName>
</protein>
<evidence type="ECO:0000256" key="6">
    <source>
        <dbReference type="ARBA" id="ARBA00023102"/>
    </source>
</evidence>
<comment type="caution">
    <text evidence="10">The sequence shown here is derived from an EMBL/GenBank/DDBJ whole genome shotgun (WGS) entry which is preliminary data.</text>
</comment>
<sequence length="272" mass="31586">MYADMHTHTNFSNDSDATLEEQLDRAVRLGMKYYCVTDHQDYDHPEGDFSYILRKREDIVFETYFEKLYAAREAYKDKLHLLIGIEFGLQPHLVEKIQKDYATYPFDFVIGSTHSIKGYDTEDSRLYEGVGPEQIIREYFEIEYENLKNTRTVDAFGHIDFILRDVPGKNKGFTYAKYADILDEILKLAIDRGQAIELNTKPLVVGMRDSSPGFETFKRYRELGGELVTLGSDAHFPERIGACFDIAGDLLKEAGFKYYNIFIQHEPKFFPL</sequence>
<evidence type="ECO:0000256" key="8">
    <source>
        <dbReference type="RuleBase" id="RU366003"/>
    </source>
</evidence>
<dbReference type="EMBL" id="JBHSHL010000003">
    <property type="protein sequence ID" value="MFC4803558.1"/>
    <property type="molecule type" value="Genomic_DNA"/>
</dbReference>
<gene>
    <name evidence="10" type="ORF">ACFO4R_00535</name>
</gene>
<accession>A0ABV9QI84</accession>
<evidence type="ECO:0000256" key="1">
    <source>
        <dbReference type="ARBA" id="ARBA00004970"/>
    </source>
</evidence>
<keyword evidence="6 8" id="KW-0368">Histidine biosynthesis</keyword>